<keyword evidence="2" id="KW-0732">Signal</keyword>
<reference evidence="3 4" key="1">
    <citation type="submission" date="2018-04" db="EMBL/GenBank/DDBJ databases">
        <title>WGS assembly of Panicum hallii var. hallii HAL2.</title>
        <authorList>
            <person name="Lovell J."/>
            <person name="Jenkins J."/>
            <person name="Lowry D."/>
            <person name="Mamidi S."/>
            <person name="Sreedasyam A."/>
            <person name="Weng X."/>
            <person name="Barry K."/>
            <person name="Bonette J."/>
            <person name="Campitelli B."/>
            <person name="Daum C."/>
            <person name="Gordon S."/>
            <person name="Gould B."/>
            <person name="Lipzen A."/>
            <person name="MacQueen A."/>
            <person name="Palacio-Mejia J."/>
            <person name="Plott C."/>
            <person name="Shakirov E."/>
            <person name="Shu S."/>
            <person name="Yoshinaga Y."/>
            <person name="Zane M."/>
            <person name="Rokhsar D."/>
            <person name="Grimwood J."/>
            <person name="Schmutz J."/>
            <person name="Juenger T."/>
        </authorList>
    </citation>
    <scope>NUCLEOTIDE SEQUENCE [LARGE SCALE GENOMIC DNA]</scope>
    <source>
        <strain evidence="4">cv. HAL2</strain>
    </source>
</reference>
<keyword evidence="1" id="KW-0472">Membrane</keyword>
<feature type="chain" id="PRO_5015719504" evidence="2">
    <location>
        <begin position="28"/>
        <end position="80"/>
    </location>
</feature>
<evidence type="ECO:0000256" key="2">
    <source>
        <dbReference type="SAM" id="SignalP"/>
    </source>
</evidence>
<name>A0A2T7E413_9POAL</name>
<evidence type="ECO:0000256" key="1">
    <source>
        <dbReference type="SAM" id="Phobius"/>
    </source>
</evidence>
<sequence length="80" mass="9196">MIRQGQGNERHLIVLPLLCCLTRLSSTSSPTNPAVIFGVCLRHQFFLRSFFILLLDWSMVVLLKRYLNCMGAMDKNILLK</sequence>
<feature type="signal peptide" evidence="2">
    <location>
        <begin position="1"/>
        <end position="27"/>
    </location>
</feature>
<evidence type="ECO:0000313" key="4">
    <source>
        <dbReference type="Proteomes" id="UP000244336"/>
    </source>
</evidence>
<feature type="transmembrane region" description="Helical" evidence="1">
    <location>
        <begin position="43"/>
        <end position="63"/>
    </location>
</feature>
<dbReference type="EMBL" id="CM009752">
    <property type="protein sequence ID" value="PUZ62581.1"/>
    <property type="molecule type" value="Genomic_DNA"/>
</dbReference>
<dbReference type="Gramene" id="PUZ62581">
    <property type="protein sequence ID" value="PUZ62581"/>
    <property type="gene ID" value="GQ55_4G369100"/>
</dbReference>
<organism evidence="3 4">
    <name type="scientific">Panicum hallii var. hallii</name>
    <dbReference type="NCBI Taxonomy" id="1504633"/>
    <lineage>
        <taxon>Eukaryota</taxon>
        <taxon>Viridiplantae</taxon>
        <taxon>Streptophyta</taxon>
        <taxon>Embryophyta</taxon>
        <taxon>Tracheophyta</taxon>
        <taxon>Spermatophyta</taxon>
        <taxon>Magnoliopsida</taxon>
        <taxon>Liliopsida</taxon>
        <taxon>Poales</taxon>
        <taxon>Poaceae</taxon>
        <taxon>PACMAD clade</taxon>
        <taxon>Panicoideae</taxon>
        <taxon>Panicodae</taxon>
        <taxon>Paniceae</taxon>
        <taxon>Panicinae</taxon>
        <taxon>Panicum</taxon>
        <taxon>Panicum sect. Panicum</taxon>
    </lineage>
</organism>
<dbReference type="Proteomes" id="UP000244336">
    <property type="component" value="Chromosome 4"/>
</dbReference>
<keyword evidence="1" id="KW-1133">Transmembrane helix</keyword>
<proteinExistence type="predicted"/>
<evidence type="ECO:0000313" key="3">
    <source>
        <dbReference type="EMBL" id="PUZ62581.1"/>
    </source>
</evidence>
<protein>
    <submittedName>
        <fullName evidence="3">Uncharacterized protein</fullName>
    </submittedName>
</protein>
<dbReference type="AlphaFoldDB" id="A0A2T7E413"/>
<accession>A0A2T7E413</accession>
<gene>
    <name evidence="3" type="ORF">GQ55_4G369100</name>
</gene>
<keyword evidence="4" id="KW-1185">Reference proteome</keyword>
<keyword evidence="1" id="KW-0812">Transmembrane</keyword>